<evidence type="ECO:0000313" key="2">
    <source>
        <dbReference type="EMBL" id="SUZ77432.1"/>
    </source>
</evidence>
<dbReference type="AlphaFoldDB" id="A0A381QDP0"/>
<proteinExistence type="predicted"/>
<dbReference type="InterPro" id="IPR036108">
    <property type="entry name" value="4pyrrol_syn_uPrphyn_synt_sf"/>
</dbReference>
<dbReference type="Pfam" id="PF02602">
    <property type="entry name" value="HEM4"/>
    <property type="match status" value="1"/>
</dbReference>
<dbReference type="SUPFAM" id="SSF69618">
    <property type="entry name" value="HemD-like"/>
    <property type="match status" value="1"/>
</dbReference>
<dbReference type="GO" id="GO:0006780">
    <property type="term" value="P:uroporphyrinogen III biosynthetic process"/>
    <property type="evidence" value="ECO:0007669"/>
    <property type="project" value="InterPro"/>
</dbReference>
<gene>
    <name evidence="2" type="ORF">METZ01_LOCUS30286</name>
</gene>
<evidence type="ECO:0000259" key="1">
    <source>
        <dbReference type="Pfam" id="PF02602"/>
    </source>
</evidence>
<feature type="domain" description="Tetrapyrrole biosynthesis uroporphyrinogen III synthase" evidence="1">
    <location>
        <begin position="15"/>
        <end position="239"/>
    </location>
</feature>
<dbReference type="PANTHER" id="PTHR40082">
    <property type="entry name" value="BLR5956 PROTEIN"/>
    <property type="match status" value="1"/>
</dbReference>
<dbReference type="PANTHER" id="PTHR40082:SF1">
    <property type="entry name" value="BLR5956 PROTEIN"/>
    <property type="match status" value="1"/>
</dbReference>
<organism evidence="2">
    <name type="scientific">marine metagenome</name>
    <dbReference type="NCBI Taxonomy" id="408172"/>
    <lineage>
        <taxon>unclassified sequences</taxon>
        <taxon>metagenomes</taxon>
        <taxon>ecological metagenomes</taxon>
    </lineage>
</organism>
<reference evidence="2" key="1">
    <citation type="submission" date="2018-05" db="EMBL/GenBank/DDBJ databases">
        <authorList>
            <person name="Lanie J.A."/>
            <person name="Ng W.-L."/>
            <person name="Kazmierczak K.M."/>
            <person name="Andrzejewski T.M."/>
            <person name="Davidsen T.M."/>
            <person name="Wayne K.J."/>
            <person name="Tettelin H."/>
            <person name="Glass J.I."/>
            <person name="Rusch D."/>
            <person name="Podicherti R."/>
            <person name="Tsui H.-C.T."/>
            <person name="Winkler M.E."/>
        </authorList>
    </citation>
    <scope>NUCLEOTIDE SEQUENCE</scope>
</reference>
<dbReference type="CDD" id="cd06578">
    <property type="entry name" value="HemD"/>
    <property type="match status" value="1"/>
</dbReference>
<protein>
    <recommendedName>
        <fullName evidence="1">Tetrapyrrole biosynthesis uroporphyrinogen III synthase domain-containing protein</fullName>
    </recommendedName>
</protein>
<dbReference type="InterPro" id="IPR003754">
    <property type="entry name" value="4pyrrol_synth_uPrphyn_synth"/>
</dbReference>
<dbReference type="Gene3D" id="3.40.50.10090">
    <property type="match status" value="2"/>
</dbReference>
<dbReference type="GO" id="GO:0004852">
    <property type="term" value="F:uroporphyrinogen-III synthase activity"/>
    <property type="evidence" value="ECO:0007669"/>
    <property type="project" value="InterPro"/>
</dbReference>
<dbReference type="EMBL" id="UINC01001316">
    <property type="protein sequence ID" value="SUZ77432.1"/>
    <property type="molecule type" value="Genomic_DNA"/>
</dbReference>
<sequence length="252" mass="27282">MGKRIVVTRQLERADSLSARLEAQGAQAILCPTIKVIPPASCAEIDRAISRIKVYRWVVFPSANSVRSVFRRMLEIGMSTDRLAEVSLAAVGPATRQALEAGGATVSFVPDEYVAERLGETLNPVADERILVVKADIGEPTLREVLARRGAQVDEVVAYRTVTQPPPENAVIELKRGVDVLTFTSPSTVRGFLELGPDWRDVTVGVMIATIGPLTSSAVRDMGVEVQVEAEEHTMDGLVSALVTEFTSKADR</sequence>
<dbReference type="InterPro" id="IPR039793">
    <property type="entry name" value="UROS/Hem4"/>
</dbReference>
<name>A0A381QDP0_9ZZZZ</name>
<accession>A0A381QDP0</accession>